<organism evidence="1 2">
    <name type="scientific">Amanita muscaria (strain Koide BX008)</name>
    <dbReference type="NCBI Taxonomy" id="946122"/>
    <lineage>
        <taxon>Eukaryota</taxon>
        <taxon>Fungi</taxon>
        <taxon>Dikarya</taxon>
        <taxon>Basidiomycota</taxon>
        <taxon>Agaricomycotina</taxon>
        <taxon>Agaricomycetes</taxon>
        <taxon>Agaricomycetidae</taxon>
        <taxon>Agaricales</taxon>
        <taxon>Pluteineae</taxon>
        <taxon>Amanitaceae</taxon>
        <taxon>Amanita</taxon>
    </lineage>
</organism>
<accession>A0A0C2WMT5</accession>
<dbReference type="HOGENOM" id="CLU_018552_1_0_1"/>
<gene>
    <name evidence="1" type="ORF">M378DRAFT_1052234</name>
</gene>
<dbReference type="EMBL" id="KN818265">
    <property type="protein sequence ID" value="KIL62912.1"/>
    <property type="molecule type" value="Genomic_DNA"/>
</dbReference>
<name>A0A0C2WMT5_AMAMK</name>
<evidence type="ECO:0000313" key="1">
    <source>
        <dbReference type="EMBL" id="KIL62912.1"/>
    </source>
</evidence>
<sequence>MPRKNLHDQVVRAYLLHLSLRDILLPPHELELDELLLRLQADLQIYHKIKSTRYLNPCMSIPKSGSLHLAWEYAKNPLHHGLFSQMLRVSPHVFTVVIELIKDHPIFRNNSNVPQAPVDYQLAVTLYRLGRFGNAASLADVARESGCSEGSAELWTEQKEVEKRWVDTNMGFKGLWREGWIMYDGTIVVLYARPAMDGDAYYTRKCNYGLSNSRPLGPMPVEIATGFKFGCVASRT</sequence>
<dbReference type="Proteomes" id="UP000054549">
    <property type="component" value="Unassembled WGS sequence"/>
</dbReference>
<dbReference type="STRING" id="946122.A0A0C2WMT5"/>
<keyword evidence="2" id="KW-1185">Reference proteome</keyword>
<dbReference type="InParanoid" id="A0A0C2WMT5"/>
<proteinExistence type="predicted"/>
<reference evidence="1 2" key="1">
    <citation type="submission" date="2014-04" db="EMBL/GenBank/DDBJ databases">
        <title>Evolutionary Origins and Diversification of the Mycorrhizal Mutualists.</title>
        <authorList>
            <consortium name="DOE Joint Genome Institute"/>
            <consortium name="Mycorrhizal Genomics Consortium"/>
            <person name="Kohler A."/>
            <person name="Kuo A."/>
            <person name="Nagy L.G."/>
            <person name="Floudas D."/>
            <person name="Copeland A."/>
            <person name="Barry K.W."/>
            <person name="Cichocki N."/>
            <person name="Veneault-Fourrey C."/>
            <person name="LaButti K."/>
            <person name="Lindquist E.A."/>
            <person name="Lipzen A."/>
            <person name="Lundell T."/>
            <person name="Morin E."/>
            <person name="Murat C."/>
            <person name="Riley R."/>
            <person name="Ohm R."/>
            <person name="Sun H."/>
            <person name="Tunlid A."/>
            <person name="Henrissat B."/>
            <person name="Grigoriev I.V."/>
            <person name="Hibbett D.S."/>
            <person name="Martin F."/>
        </authorList>
    </citation>
    <scope>NUCLEOTIDE SEQUENCE [LARGE SCALE GENOMIC DNA]</scope>
    <source>
        <strain evidence="1 2">Koide BX008</strain>
    </source>
</reference>
<dbReference type="AlphaFoldDB" id="A0A0C2WMT5"/>
<evidence type="ECO:0000313" key="2">
    <source>
        <dbReference type="Proteomes" id="UP000054549"/>
    </source>
</evidence>
<protein>
    <submittedName>
        <fullName evidence="1">Uncharacterized protein</fullName>
    </submittedName>
</protein>
<dbReference type="OrthoDB" id="2408877at2759"/>